<name>A0AC35TV33_9BILA</name>
<organism evidence="1 2">
    <name type="scientific">Rhabditophanes sp. KR3021</name>
    <dbReference type="NCBI Taxonomy" id="114890"/>
    <lineage>
        <taxon>Eukaryota</taxon>
        <taxon>Metazoa</taxon>
        <taxon>Ecdysozoa</taxon>
        <taxon>Nematoda</taxon>
        <taxon>Chromadorea</taxon>
        <taxon>Rhabditida</taxon>
        <taxon>Tylenchina</taxon>
        <taxon>Panagrolaimomorpha</taxon>
        <taxon>Strongyloidoidea</taxon>
        <taxon>Alloionematidae</taxon>
        <taxon>Rhabditophanes</taxon>
    </lineage>
</organism>
<sequence length="312" mass="35468">MKKDPTSSYEQERNKIHFGEFSEIALLAKLFQLVVNEKKDATAPSTFMDLTFFPNNTISVSFKNFHLKCNGMTEFSLFLSKVRKPTIGSVIRDRVITEEEEIELKRRAELKVMSDALRDGKQKCKLVTSCSDAVIFAAQEMLDMVTLESEVKNDSLNIISTTIYDNNVQPEEDTEDEEIEDEVDEEIEESDDEGSDNADSFDSDPVKDFSANDKIIELYEMAATVTMRINDAQGDIINQQTTIQNLQATIKQLKEENAQIKKNMFDMSALLDSLSTSIKAKLEIIKHQDEMDTESEAYLIKKAKMAMDEICE</sequence>
<dbReference type="WBParaSite" id="RSKR_0000485900.1">
    <property type="protein sequence ID" value="RSKR_0000485900.1"/>
    <property type="gene ID" value="RSKR_0000485900"/>
</dbReference>
<reference evidence="2" key="1">
    <citation type="submission" date="2016-11" db="UniProtKB">
        <authorList>
            <consortium name="WormBaseParasite"/>
        </authorList>
    </citation>
    <scope>IDENTIFICATION</scope>
    <source>
        <strain evidence="2">KR3021</strain>
    </source>
</reference>
<evidence type="ECO:0000313" key="2">
    <source>
        <dbReference type="WBParaSite" id="RSKR_0000485900.1"/>
    </source>
</evidence>
<protein>
    <submittedName>
        <fullName evidence="2">Viral A-type inclusion protein</fullName>
    </submittedName>
</protein>
<evidence type="ECO:0000313" key="1">
    <source>
        <dbReference type="Proteomes" id="UP000095286"/>
    </source>
</evidence>
<proteinExistence type="predicted"/>
<accession>A0AC35TV33</accession>
<dbReference type="Proteomes" id="UP000095286">
    <property type="component" value="Unplaced"/>
</dbReference>